<reference evidence="4" key="3">
    <citation type="submission" date="2025-09" db="UniProtKB">
        <authorList>
            <consortium name="Ensembl"/>
        </authorList>
    </citation>
    <scope>IDENTIFICATION</scope>
</reference>
<dbReference type="AlphaFoldDB" id="A0A670IVD7"/>
<dbReference type="Proteomes" id="UP000472272">
    <property type="component" value="Chromosome 11"/>
</dbReference>
<keyword evidence="2" id="KW-0732">Signal</keyword>
<name>A0A670IVD7_PODMU</name>
<dbReference type="InterPro" id="IPR023298">
    <property type="entry name" value="ATPase_P-typ_TM_dom_sf"/>
</dbReference>
<keyword evidence="1" id="KW-0472">Membrane</keyword>
<dbReference type="OMA" id="YEQFHHL"/>
<accession>A0A670IVD7</accession>
<dbReference type="Pfam" id="PF16209">
    <property type="entry name" value="PhoLip_ATPase_N"/>
    <property type="match status" value="1"/>
</dbReference>
<keyword evidence="1" id="KW-0812">Transmembrane</keyword>
<feature type="signal peptide" evidence="2">
    <location>
        <begin position="1"/>
        <end position="18"/>
    </location>
</feature>
<dbReference type="PANTHER" id="PTHR24092:SF48">
    <property type="entry name" value="PHOSPHOLIPID-TRANSPORTING ATPASE IC"/>
    <property type="match status" value="1"/>
</dbReference>
<dbReference type="GO" id="GO:0007030">
    <property type="term" value="P:Golgi organization"/>
    <property type="evidence" value="ECO:0007669"/>
    <property type="project" value="TreeGrafter"/>
</dbReference>
<keyword evidence="5" id="KW-1185">Reference proteome</keyword>
<dbReference type="Gene3D" id="2.70.150.10">
    <property type="entry name" value="Calcium-transporting ATPase, cytoplasmic transduction domain A"/>
    <property type="match status" value="1"/>
</dbReference>
<evidence type="ECO:0000256" key="1">
    <source>
        <dbReference type="SAM" id="Phobius"/>
    </source>
</evidence>
<dbReference type="InterPro" id="IPR008250">
    <property type="entry name" value="ATPase_P-typ_transduc_dom_A_sf"/>
</dbReference>
<dbReference type="GO" id="GO:0140326">
    <property type="term" value="F:ATPase-coupled intramembrane lipid transporter activity"/>
    <property type="evidence" value="ECO:0007669"/>
    <property type="project" value="TreeGrafter"/>
</dbReference>
<keyword evidence="1" id="KW-1133">Transmembrane helix</keyword>
<evidence type="ECO:0000259" key="3">
    <source>
        <dbReference type="Pfam" id="PF16209"/>
    </source>
</evidence>
<dbReference type="PANTHER" id="PTHR24092">
    <property type="entry name" value="PROBABLE PHOSPHOLIPID-TRANSPORTING ATPASE"/>
    <property type="match status" value="1"/>
</dbReference>
<organism evidence="4 5">
    <name type="scientific">Podarcis muralis</name>
    <name type="common">Wall lizard</name>
    <name type="synonym">Lacerta muralis</name>
    <dbReference type="NCBI Taxonomy" id="64176"/>
    <lineage>
        <taxon>Eukaryota</taxon>
        <taxon>Metazoa</taxon>
        <taxon>Chordata</taxon>
        <taxon>Craniata</taxon>
        <taxon>Vertebrata</taxon>
        <taxon>Euteleostomi</taxon>
        <taxon>Lepidosauria</taxon>
        <taxon>Squamata</taxon>
        <taxon>Bifurcata</taxon>
        <taxon>Unidentata</taxon>
        <taxon>Episquamata</taxon>
        <taxon>Laterata</taxon>
        <taxon>Lacertibaenia</taxon>
        <taxon>Lacertidae</taxon>
        <taxon>Podarcis</taxon>
    </lineage>
</organism>
<dbReference type="InterPro" id="IPR032631">
    <property type="entry name" value="P-type_ATPase_N"/>
</dbReference>
<evidence type="ECO:0000256" key="2">
    <source>
        <dbReference type="SAM" id="SignalP"/>
    </source>
</evidence>
<reference evidence="4" key="2">
    <citation type="submission" date="2025-08" db="UniProtKB">
        <authorList>
            <consortium name="Ensembl"/>
        </authorList>
    </citation>
    <scope>IDENTIFICATION</scope>
</reference>
<dbReference type="GO" id="GO:0005886">
    <property type="term" value="C:plasma membrane"/>
    <property type="evidence" value="ECO:0007669"/>
    <property type="project" value="TreeGrafter"/>
</dbReference>
<dbReference type="GeneTree" id="ENSGT00940000158002"/>
<dbReference type="GO" id="GO:0005802">
    <property type="term" value="C:trans-Golgi network"/>
    <property type="evidence" value="ECO:0007669"/>
    <property type="project" value="TreeGrafter"/>
</dbReference>
<evidence type="ECO:0000313" key="5">
    <source>
        <dbReference type="Proteomes" id="UP000472272"/>
    </source>
</evidence>
<reference evidence="4 5" key="1">
    <citation type="journal article" date="2019" name="Proc. Natl. Acad. Sci. U.S.A.">
        <title>Regulatory changes in pterin and carotenoid genes underlie balanced color polymorphisms in the wall lizard.</title>
        <authorList>
            <person name="Andrade P."/>
            <person name="Pinho C."/>
            <person name="Perez I de Lanuza G."/>
            <person name="Afonso S."/>
            <person name="Brejcha J."/>
            <person name="Rubin C.J."/>
            <person name="Wallerman O."/>
            <person name="Pereira P."/>
            <person name="Sabatino S.J."/>
            <person name="Bellati A."/>
            <person name="Pellitteri-Rosa D."/>
            <person name="Bosakova Z."/>
            <person name="Bunikis I."/>
            <person name="Carretero M.A."/>
            <person name="Feiner N."/>
            <person name="Marsik P."/>
            <person name="Pauperio F."/>
            <person name="Salvi D."/>
            <person name="Soler L."/>
            <person name="While G.M."/>
            <person name="Uller T."/>
            <person name="Font E."/>
            <person name="Andersson L."/>
            <person name="Carneiro M."/>
        </authorList>
    </citation>
    <scope>NUCLEOTIDE SEQUENCE</scope>
</reference>
<feature type="domain" description="P-type ATPase N-terminal" evidence="3">
    <location>
        <begin position="31"/>
        <end position="95"/>
    </location>
</feature>
<evidence type="ECO:0000313" key="4">
    <source>
        <dbReference type="Ensembl" id="ENSPMRP00000016173.1"/>
    </source>
</evidence>
<sequence length="350" mass="39939">MVFILLFCFSECGWQVKANDRAFYEEPQFMKTTYLCLKKSKYAGNAIKTYKYNPITFLPLNLFEQFKRVANFYFLVLLILQCIPQITTLSWYTTLIPLLLVLGITAIKDLVDDIVRIVLFIYLCILPIFIFQGVSPPSFENTKWKDIKVGDIIRLRKNAFIPADILLLSTSEPNSLCYVETAELDGETNLKFKMSLEVTDRYLHQESALAAFDGLIECEEPNNRLDKFTGTLKWKGKSYALDADKILLRGCKIRNTDVCHGLVIFAGADTKIMKNSGKTRFKRTKIDSLMNYMVYTVRSFVGEVTVVFPCCIPFAGLLYCGNHHLRLRLAAGWAFCLWLGGAQKLSIPVL</sequence>
<proteinExistence type="predicted"/>
<feature type="transmembrane region" description="Helical" evidence="1">
    <location>
        <begin position="114"/>
        <end position="134"/>
    </location>
</feature>
<feature type="chain" id="PRO_5025668702" description="P-type ATPase N-terminal domain-containing protein" evidence="2">
    <location>
        <begin position="19"/>
        <end position="350"/>
    </location>
</feature>
<dbReference type="GO" id="GO:0045332">
    <property type="term" value="P:phospholipid translocation"/>
    <property type="evidence" value="ECO:0007669"/>
    <property type="project" value="TreeGrafter"/>
</dbReference>
<dbReference type="Ensembl" id="ENSPMRT00000017262.1">
    <property type="protein sequence ID" value="ENSPMRP00000016173.1"/>
    <property type="gene ID" value="ENSPMRG00000010793.1"/>
</dbReference>
<feature type="transmembrane region" description="Helical" evidence="1">
    <location>
        <begin position="72"/>
        <end position="102"/>
    </location>
</feature>
<dbReference type="SUPFAM" id="SSF81653">
    <property type="entry name" value="Calcium ATPase, transduction domain A"/>
    <property type="match status" value="1"/>
</dbReference>
<dbReference type="SUPFAM" id="SSF81665">
    <property type="entry name" value="Calcium ATPase, transmembrane domain M"/>
    <property type="match status" value="1"/>
</dbReference>
<protein>
    <recommendedName>
        <fullName evidence="3">P-type ATPase N-terminal domain-containing protein</fullName>
    </recommendedName>
</protein>